<gene>
    <name evidence="3" type="ORF">GCM10011389_04850</name>
</gene>
<dbReference type="InterPro" id="IPR032774">
    <property type="entry name" value="WG_beta_rep"/>
</dbReference>
<dbReference type="EMBL" id="BMIN01000002">
    <property type="protein sequence ID" value="GGD00645.1"/>
    <property type="molecule type" value="Genomic_DNA"/>
</dbReference>
<name>A0ABQ1PPS3_9BACI</name>
<dbReference type="Pfam" id="PF14903">
    <property type="entry name" value="WG_beta_rep"/>
    <property type="match status" value="4"/>
</dbReference>
<dbReference type="PANTHER" id="PTHR37841">
    <property type="entry name" value="GLR2918 PROTEIN"/>
    <property type="match status" value="1"/>
</dbReference>
<protein>
    <recommendedName>
        <fullName evidence="5">WG repeat-containing protein</fullName>
    </recommendedName>
</protein>
<evidence type="ECO:0000313" key="3">
    <source>
        <dbReference type="EMBL" id="GGD00645.1"/>
    </source>
</evidence>
<dbReference type="Proteomes" id="UP000642571">
    <property type="component" value="Unassembled WGS sequence"/>
</dbReference>
<evidence type="ECO:0008006" key="5">
    <source>
        <dbReference type="Google" id="ProtNLM"/>
    </source>
</evidence>
<evidence type="ECO:0000256" key="2">
    <source>
        <dbReference type="SAM" id="Phobius"/>
    </source>
</evidence>
<feature type="transmembrane region" description="Helical" evidence="2">
    <location>
        <begin position="99"/>
        <end position="118"/>
    </location>
</feature>
<keyword evidence="2" id="KW-0812">Transmembrane</keyword>
<sequence>MGECKNCGTPVEKGETCEKCKQHQEYIQHKNEESMFDFEPQQHTYETPKKRQEETSPEPSNETTVESVPTLPIRQEAESEDPFLFSEKTERKSFKRPKITWLIAGILVVLMSAAFFIYSQITSKDTLYFTLDEKSQLGFVNGAGELVLETEYDGAYLMSQIEPNAGIYGRGPEHLMESYYFNGVLFPVITGEPGEPKSFGFINKEGEWAIEPTFDAARPFYNERALVYTEGAHGFINQEGELVIPPQYRSAKDFKDGYAPVFKDDQWGYIDKSGDMVIDPTLDEAYHFNDGVALVIKNGQYQYIDTNGEQVMGQTFEKGYGFSEGVAPVSVDGQYGFVDKEGTMKIEPQYDRAFPFHDGHATVCMDQKCGVINKGGHMVVDMKFDKISWYVDGLAHAFTGIQHGFIDTEGNWKIDLEGNFVAAFPFYKGVGLTIKRVDNPSRGDGRRNTLEYKNKNGETIHEF</sequence>
<evidence type="ECO:0000313" key="4">
    <source>
        <dbReference type="Proteomes" id="UP000642571"/>
    </source>
</evidence>
<dbReference type="RefSeq" id="WP_188650566.1">
    <property type="nucleotide sequence ID" value="NZ_BMIN01000002.1"/>
</dbReference>
<keyword evidence="2" id="KW-1133">Transmembrane helix</keyword>
<comment type="caution">
    <text evidence="3">The sequence shown here is derived from an EMBL/GenBank/DDBJ whole genome shotgun (WGS) entry which is preliminary data.</text>
</comment>
<feature type="region of interest" description="Disordered" evidence="1">
    <location>
        <begin position="31"/>
        <end position="73"/>
    </location>
</feature>
<accession>A0ABQ1PPS3</accession>
<keyword evidence="4" id="KW-1185">Reference proteome</keyword>
<dbReference type="SUPFAM" id="SSF69360">
    <property type="entry name" value="Cell wall binding repeat"/>
    <property type="match status" value="2"/>
</dbReference>
<organism evidence="3 4">
    <name type="scientific">Pontibacillus salipaludis</name>
    <dbReference type="NCBI Taxonomy" id="1697394"/>
    <lineage>
        <taxon>Bacteria</taxon>
        <taxon>Bacillati</taxon>
        <taxon>Bacillota</taxon>
        <taxon>Bacilli</taxon>
        <taxon>Bacillales</taxon>
        <taxon>Bacillaceae</taxon>
        <taxon>Pontibacillus</taxon>
    </lineage>
</organism>
<reference evidence="4" key="1">
    <citation type="journal article" date="2019" name="Int. J. Syst. Evol. Microbiol.">
        <title>The Global Catalogue of Microorganisms (GCM) 10K type strain sequencing project: providing services to taxonomists for standard genome sequencing and annotation.</title>
        <authorList>
            <consortium name="The Broad Institute Genomics Platform"/>
            <consortium name="The Broad Institute Genome Sequencing Center for Infectious Disease"/>
            <person name="Wu L."/>
            <person name="Ma J."/>
        </authorList>
    </citation>
    <scope>NUCLEOTIDE SEQUENCE [LARGE SCALE GENOMIC DNA]</scope>
    <source>
        <strain evidence="4">CGMCC 1.15353</strain>
    </source>
</reference>
<dbReference type="PANTHER" id="PTHR37841:SF1">
    <property type="entry name" value="DUF3298 DOMAIN-CONTAINING PROTEIN"/>
    <property type="match status" value="1"/>
</dbReference>
<proteinExistence type="predicted"/>
<keyword evidence="2" id="KW-0472">Membrane</keyword>
<evidence type="ECO:0000256" key="1">
    <source>
        <dbReference type="SAM" id="MobiDB-lite"/>
    </source>
</evidence>
<feature type="compositionally biased region" description="Low complexity" evidence="1">
    <location>
        <begin position="57"/>
        <end position="67"/>
    </location>
</feature>